<protein>
    <submittedName>
        <fullName evidence="2">Uncharacterized protein</fullName>
    </submittedName>
</protein>
<name>A0A0L8GNP0_OCTBM</name>
<organism evidence="2">
    <name type="scientific">Octopus bimaculoides</name>
    <name type="common">California two-spotted octopus</name>
    <dbReference type="NCBI Taxonomy" id="37653"/>
    <lineage>
        <taxon>Eukaryota</taxon>
        <taxon>Metazoa</taxon>
        <taxon>Spiralia</taxon>
        <taxon>Lophotrochozoa</taxon>
        <taxon>Mollusca</taxon>
        <taxon>Cephalopoda</taxon>
        <taxon>Coleoidea</taxon>
        <taxon>Octopodiformes</taxon>
        <taxon>Octopoda</taxon>
        <taxon>Incirrata</taxon>
        <taxon>Octopodidae</taxon>
        <taxon>Octopus</taxon>
    </lineage>
</organism>
<sequence length="67" mass="7869">MSYQLLLQFVRCSRLVGEKNTNFFHLRQTQLLLTKVKNVIFSSNFSNKSSLPDYNYNLPGEGKRKKQ</sequence>
<evidence type="ECO:0000313" key="2">
    <source>
        <dbReference type="EMBL" id="KOF78507.1"/>
    </source>
</evidence>
<evidence type="ECO:0000256" key="1">
    <source>
        <dbReference type="SAM" id="MobiDB-lite"/>
    </source>
</evidence>
<gene>
    <name evidence="2" type="ORF">OCBIM_22030690mg</name>
</gene>
<dbReference type="EMBL" id="KQ421067">
    <property type="protein sequence ID" value="KOF78505.1"/>
    <property type="molecule type" value="Genomic_DNA"/>
</dbReference>
<dbReference type="EMBL" id="KQ421067">
    <property type="protein sequence ID" value="KOF78506.1"/>
    <property type="molecule type" value="Genomic_DNA"/>
</dbReference>
<dbReference type="AlphaFoldDB" id="A0A0L8GNP0"/>
<reference evidence="2" key="1">
    <citation type="submission" date="2015-07" db="EMBL/GenBank/DDBJ databases">
        <title>MeaNS - Measles Nucleotide Surveillance Program.</title>
        <authorList>
            <person name="Tran T."/>
            <person name="Druce J."/>
        </authorList>
    </citation>
    <scope>NUCLEOTIDE SEQUENCE</scope>
    <source>
        <strain evidence="2">UCB-OBI-ISO-001</strain>
        <tissue evidence="2">Gonad</tissue>
    </source>
</reference>
<accession>A0A0L8GNP0</accession>
<proteinExistence type="predicted"/>
<feature type="region of interest" description="Disordered" evidence="1">
    <location>
        <begin position="46"/>
        <end position="67"/>
    </location>
</feature>
<dbReference type="EMBL" id="KQ421067">
    <property type="protein sequence ID" value="KOF78507.1"/>
    <property type="molecule type" value="Genomic_DNA"/>
</dbReference>